<feature type="signal peptide" evidence="3">
    <location>
        <begin position="1"/>
        <end position="20"/>
    </location>
</feature>
<evidence type="ECO:0000256" key="1">
    <source>
        <dbReference type="SAM" id="MobiDB-lite"/>
    </source>
</evidence>
<gene>
    <name evidence="4" type="ORF">CYMTET_3853</name>
</gene>
<evidence type="ECO:0000313" key="4">
    <source>
        <dbReference type="EMBL" id="KAK3288635.1"/>
    </source>
</evidence>
<feature type="chain" id="PRO_5042055172" evidence="3">
    <location>
        <begin position="21"/>
        <end position="328"/>
    </location>
</feature>
<keyword evidence="2" id="KW-0812">Transmembrane</keyword>
<feature type="transmembrane region" description="Helical" evidence="2">
    <location>
        <begin position="290"/>
        <end position="312"/>
    </location>
</feature>
<organism evidence="4 5">
    <name type="scientific">Cymbomonas tetramitiformis</name>
    <dbReference type="NCBI Taxonomy" id="36881"/>
    <lineage>
        <taxon>Eukaryota</taxon>
        <taxon>Viridiplantae</taxon>
        <taxon>Chlorophyta</taxon>
        <taxon>Pyramimonadophyceae</taxon>
        <taxon>Pyramimonadales</taxon>
        <taxon>Pyramimonadaceae</taxon>
        <taxon>Cymbomonas</taxon>
    </lineage>
</organism>
<dbReference type="AlphaFoldDB" id="A0AAE0LKX5"/>
<feature type="region of interest" description="Disordered" evidence="1">
    <location>
        <begin position="235"/>
        <end position="274"/>
    </location>
</feature>
<name>A0AAE0LKX5_9CHLO</name>
<evidence type="ECO:0000256" key="3">
    <source>
        <dbReference type="SAM" id="SignalP"/>
    </source>
</evidence>
<proteinExistence type="predicted"/>
<keyword evidence="5" id="KW-1185">Reference proteome</keyword>
<evidence type="ECO:0000256" key="2">
    <source>
        <dbReference type="SAM" id="Phobius"/>
    </source>
</evidence>
<reference evidence="4 5" key="1">
    <citation type="journal article" date="2015" name="Genome Biol. Evol.">
        <title>Comparative Genomics of a Bacterivorous Green Alga Reveals Evolutionary Causalities and Consequences of Phago-Mixotrophic Mode of Nutrition.</title>
        <authorList>
            <person name="Burns J.A."/>
            <person name="Paasch A."/>
            <person name="Narechania A."/>
            <person name="Kim E."/>
        </authorList>
    </citation>
    <scope>NUCLEOTIDE SEQUENCE [LARGE SCALE GENOMIC DNA]</scope>
    <source>
        <strain evidence="4 5">PLY_AMNH</strain>
    </source>
</reference>
<keyword evidence="3" id="KW-0732">Signal</keyword>
<protein>
    <submittedName>
        <fullName evidence="4">Uncharacterized protein</fullName>
    </submittedName>
</protein>
<dbReference type="EMBL" id="LGRX02000421">
    <property type="protein sequence ID" value="KAK3288635.1"/>
    <property type="molecule type" value="Genomic_DNA"/>
</dbReference>
<comment type="caution">
    <text evidence="4">The sequence shown here is derived from an EMBL/GenBank/DDBJ whole genome shotgun (WGS) entry which is preliminary data.</text>
</comment>
<feature type="compositionally biased region" description="Pro residues" evidence="1">
    <location>
        <begin position="236"/>
        <end position="271"/>
    </location>
</feature>
<keyword evidence="2" id="KW-1133">Transmembrane helix</keyword>
<accession>A0AAE0LKX5</accession>
<evidence type="ECO:0000313" key="5">
    <source>
        <dbReference type="Proteomes" id="UP001190700"/>
    </source>
</evidence>
<keyword evidence="2" id="KW-0472">Membrane</keyword>
<dbReference type="Proteomes" id="UP001190700">
    <property type="component" value="Unassembled WGS sequence"/>
</dbReference>
<sequence length="328" mass="36622">MRARVRTLVFFGVIIGQYDARVVPHGKSNIVYEKTSRQTRDTNSTLLHPRLWYSPSTNYEVTYADGAASYDAYAEFDTTTETATVHSRGSSSYGPRHVAQLIPPFKLTVSLLRNRTCDDHYLAMSKEESGTFNTFSAPSSIRMSWNCRFVMLFVEGEYVFDAADGDGCSTIPTSHTTSLTVSSMHVTLIHEVCDIRLSLSHAYGYGPFYLFIGADDDHDEGVLFTYLNYTQANDISPPPPSPHSPPPLKPPPPPPPSPLFPPSPEAPPPPGDSTSWFEDKFSESRIVYTVLYSVVTLVLLVCCFDCFVIGIYKVCLRRESFELSKDRP</sequence>